<reference evidence="5 6" key="1">
    <citation type="submission" date="2019-07" db="EMBL/GenBank/DDBJ databases">
        <title>Whole genome shotgun sequence of Cellulomonas aerilata NBRC 106308.</title>
        <authorList>
            <person name="Hosoyama A."/>
            <person name="Uohara A."/>
            <person name="Ohji S."/>
            <person name="Ichikawa N."/>
        </authorList>
    </citation>
    <scope>NUCLEOTIDE SEQUENCE [LARGE SCALE GENOMIC DNA]</scope>
    <source>
        <strain evidence="5 6">NBRC 106308</strain>
    </source>
</reference>
<evidence type="ECO:0000313" key="5">
    <source>
        <dbReference type="EMBL" id="GEO33123.1"/>
    </source>
</evidence>
<dbReference type="Proteomes" id="UP000321181">
    <property type="component" value="Unassembled WGS sequence"/>
</dbReference>
<protein>
    <recommendedName>
        <fullName evidence="7">Hemolysin expression modulating protein</fullName>
    </recommendedName>
</protein>
<comment type="caution">
    <text evidence="5">The sequence shown here is derived from an EMBL/GenBank/DDBJ whole genome shotgun (WGS) entry which is preliminary data.</text>
</comment>
<feature type="chain" id="PRO_5039013393" description="Hemolysin expression modulating protein" evidence="4">
    <location>
        <begin position="20"/>
        <end position="241"/>
    </location>
</feature>
<dbReference type="RefSeq" id="WP_146900428.1">
    <property type="nucleotide sequence ID" value="NZ_BAAARM010000001.1"/>
</dbReference>
<dbReference type="PANTHER" id="PTHR38340">
    <property type="entry name" value="S-LAYER PROTEIN"/>
    <property type="match status" value="1"/>
</dbReference>
<dbReference type="InterPro" id="IPR050557">
    <property type="entry name" value="RTX_toxin/Mannuronan_C5-epim"/>
</dbReference>
<feature type="compositionally biased region" description="Pro residues" evidence="3">
    <location>
        <begin position="192"/>
        <end position="203"/>
    </location>
</feature>
<keyword evidence="4" id="KW-0732">Signal</keyword>
<dbReference type="SUPFAM" id="SSF51120">
    <property type="entry name" value="beta-Roll"/>
    <property type="match status" value="1"/>
</dbReference>
<dbReference type="GO" id="GO:0005576">
    <property type="term" value="C:extracellular region"/>
    <property type="evidence" value="ECO:0007669"/>
    <property type="project" value="UniProtKB-SubCell"/>
</dbReference>
<keyword evidence="6" id="KW-1185">Reference proteome</keyword>
<accession>A0A512D9F8</accession>
<sequence length="241" mass="23504">MKRRVGATVLALMAASVLAGPVGAAAAVDVPEDCAVPPEIDLTQFNVVIGSERSEVLHGTAGPDFICGLLGDDVVFAGAGDDLVLGDTSTFFGDVGAAGGRDTVFAGAGSDTVLPGPGDDTVFGQAGDDFLALAVGNDVGHGGPGADGINGGFGRDVVAGDAGNDELVGGSDDDVVDGGAGDDVLLGELPPGSQPPRDVPVPAPATRDVCLGGPGTDAALDCDTEVGVEGEFVPPPPEDEG</sequence>
<evidence type="ECO:0008006" key="7">
    <source>
        <dbReference type="Google" id="ProtNLM"/>
    </source>
</evidence>
<gene>
    <name evidence="5" type="ORF">CAE01nite_08480</name>
</gene>
<evidence type="ECO:0000256" key="3">
    <source>
        <dbReference type="SAM" id="MobiDB-lite"/>
    </source>
</evidence>
<dbReference type="PRINTS" id="PR00313">
    <property type="entry name" value="CABNDNGRPT"/>
</dbReference>
<dbReference type="OrthoDB" id="5194005at2"/>
<dbReference type="Gene3D" id="2.150.10.10">
    <property type="entry name" value="Serralysin-like metalloprotease, C-terminal"/>
    <property type="match status" value="2"/>
</dbReference>
<feature type="region of interest" description="Disordered" evidence="3">
    <location>
        <begin position="168"/>
        <end position="241"/>
    </location>
</feature>
<dbReference type="InterPro" id="IPR011049">
    <property type="entry name" value="Serralysin-like_metalloprot_C"/>
</dbReference>
<feature type="signal peptide" evidence="4">
    <location>
        <begin position="1"/>
        <end position="19"/>
    </location>
</feature>
<dbReference type="AlphaFoldDB" id="A0A512D9F8"/>
<dbReference type="EMBL" id="BJYY01000002">
    <property type="protein sequence ID" value="GEO33123.1"/>
    <property type="molecule type" value="Genomic_DNA"/>
</dbReference>
<evidence type="ECO:0000256" key="1">
    <source>
        <dbReference type="ARBA" id="ARBA00004613"/>
    </source>
</evidence>
<evidence type="ECO:0000256" key="2">
    <source>
        <dbReference type="ARBA" id="ARBA00022525"/>
    </source>
</evidence>
<evidence type="ECO:0000256" key="4">
    <source>
        <dbReference type="SAM" id="SignalP"/>
    </source>
</evidence>
<keyword evidence="2" id="KW-0964">Secreted</keyword>
<comment type="subcellular location">
    <subcellularLocation>
        <location evidence="1">Secreted</location>
    </subcellularLocation>
</comment>
<organism evidence="5 6">
    <name type="scientific">Cellulomonas aerilata</name>
    <dbReference type="NCBI Taxonomy" id="515326"/>
    <lineage>
        <taxon>Bacteria</taxon>
        <taxon>Bacillati</taxon>
        <taxon>Actinomycetota</taxon>
        <taxon>Actinomycetes</taxon>
        <taxon>Micrococcales</taxon>
        <taxon>Cellulomonadaceae</taxon>
        <taxon>Cellulomonas</taxon>
    </lineage>
</organism>
<dbReference type="PANTHER" id="PTHR38340:SF1">
    <property type="entry name" value="S-LAYER PROTEIN"/>
    <property type="match status" value="1"/>
</dbReference>
<proteinExistence type="predicted"/>
<dbReference type="Pfam" id="PF00353">
    <property type="entry name" value="HemolysinCabind"/>
    <property type="match status" value="3"/>
</dbReference>
<evidence type="ECO:0000313" key="6">
    <source>
        <dbReference type="Proteomes" id="UP000321181"/>
    </source>
</evidence>
<dbReference type="GO" id="GO:0005509">
    <property type="term" value="F:calcium ion binding"/>
    <property type="evidence" value="ECO:0007669"/>
    <property type="project" value="InterPro"/>
</dbReference>
<name>A0A512D9F8_9CELL</name>
<dbReference type="InterPro" id="IPR001343">
    <property type="entry name" value="Hemolysn_Ca-bd"/>
</dbReference>